<reference evidence="4" key="3">
    <citation type="submission" date="2025-09" db="UniProtKB">
        <authorList>
            <consortium name="Ensembl"/>
        </authorList>
    </citation>
    <scope>IDENTIFICATION</scope>
</reference>
<feature type="region of interest" description="Disordered" evidence="2">
    <location>
        <begin position="147"/>
        <end position="321"/>
    </location>
</feature>
<keyword evidence="5" id="KW-1185">Reference proteome</keyword>
<keyword evidence="1" id="KW-0175">Coiled coil</keyword>
<proteinExistence type="predicted"/>
<reference evidence="5" key="1">
    <citation type="submission" date="2011-03" db="EMBL/GenBank/DDBJ databases">
        <title>Version 3 of the genome sequence of Otolemur garnettii (Bushbaby).</title>
        <authorList>
            <consortium name="The Broad Institute Genome Sequencing Platform"/>
            <person name="Di Palma F."/>
            <person name="Johnson J."/>
            <person name="Lander E.S."/>
            <person name="Lindblad-Toh K."/>
            <person name="Jaffe D.B."/>
            <person name="Gnerre S."/>
            <person name="MacCallum I."/>
            <person name="Przybylski D."/>
            <person name="Ribeiro F.J."/>
            <person name="Burton J.N."/>
            <person name="Walker B.J."/>
            <person name="Sharpe T."/>
            <person name="Hall G."/>
        </authorList>
    </citation>
    <scope>NUCLEOTIDE SEQUENCE [LARGE SCALE GENOMIC DNA]</scope>
</reference>
<feature type="compositionally biased region" description="Basic residues" evidence="2">
    <location>
        <begin position="254"/>
        <end position="271"/>
    </location>
</feature>
<dbReference type="PANTHER" id="PTHR14882:SF3">
    <property type="entry name" value="COILED-COIL DOMAIN CONTAINING 92B"/>
    <property type="match status" value="1"/>
</dbReference>
<protein>
    <recommendedName>
        <fullName evidence="3">CCDC92/74 N-terminal domain-containing protein</fullName>
    </recommendedName>
</protein>
<dbReference type="Pfam" id="PF14916">
    <property type="entry name" value="CCDC92"/>
    <property type="match status" value="1"/>
</dbReference>
<evidence type="ECO:0000313" key="4">
    <source>
        <dbReference type="Ensembl" id="ENSOGAP00000017163.1"/>
    </source>
</evidence>
<dbReference type="PANTHER" id="PTHR14882">
    <property type="entry name" value="COILED-COIL DOMAIN-CONTAINING 74A"/>
    <property type="match status" value="1"/>
</dbReference>
<feature type="compositionally biased region" description="Basic and acidic residues" evidence="2">
    <location>
        <begin position="288"/>
        <end position="301"/>
    </location>
</feature>
<name>H0XM23_OTOGA</name>
<dbReference type="EMBL" id="AAQR03150300">
    <property type="status" value="NOT_ANNOTATED_CDS"/>
    <property type="molecule type" value="Genomic_DNA"/>
</dbReference>
<dbReference type="InterPro" id="IPR040370">
    <property type="entry name" value="CCDC74A/CCDC74B/CCDC92"/>
</dbReference>
<dbReference type="InterPro" id="IPR039496">
    <property type="entry name" value="CCDC92/74_N"/>
</dbReference>
<feature type="compositionally biased region" description="Polar residues" evidence="2">
    <location>
        <begin position="222"/>
        <end position="237"/>
    </location>
</feature>
<dbReference type="eggNOG" id="ENOG502S0PC">
    <property type="taxonomic scope" value="Eukaryota"/>
</dbReference>
<feature type="compositionally biased region" description="Pro residues" evidence="2">
    <location>
        <begin position="178"/>
        <end position="188"/>
    </location>
</feature>
<evidence type="ECO:0000259" key="3">
    <source>
        <dbReference type="Pfam" id="PF14916"/>
    </source>
</evidence>
<dbReference type="Proteomes" id="UP000005225">
    <property type="component" value="Unassembled WGS sequence"/>
</dbReference>
<dbReference type="EMBL" id="AAQR03150297">
    <property type="status" value="NOT_ANNOTATED_CDS"/>
    <property type="molecule type" value="Genomic_DNA"/>
</dbReference>
<dbReference type="EMBL" id="AAQR03150299">
    <property type="status" value="NOT_ANNOTATED_CDS"/>
    <property type="molecule type" value="Genomic_DNA"/>
</dbReference>
<feature type="compositionally biased region" description="Low complexity" evidence="2">
    <location>
        <begin position="208"/>
        <end position="221"/>
    </location>
</feature>
<dbReference type="EMBL" id="AAQR03150301">
    <property type="status" value="NOT_ANNOTATED_CDS"/>
    <property type="molecule type" value="Genomic_DNA"/>
</dbReference>
<accession>H0XM23</accession>
<evidence type="ECO:0000313" key="5">
    <source>
        <dbReference type="Proteomes" id="UP000005225"/>
    </source>
</evidence>
<feature type="domain" description="CCDC92/74 N-terminal" evidence="3">
    <location>
        <begin position="9"/>
        <end position="62"/>
    </location>
</feature>
<dbReference type="HOGENOM" id="CLU_867538_0_0_1"/>
<dbReference type="InParanoid" id="H0XM23"/>
<dbReference type="GeneTree" id="ENSGT00430000031027"/>
<reference evidence="4" key="2">
    <citation type="submission" date="2025-08" db="UniProtKB">
        <authorList>
            <consortium name="Ensembl"/>
        </authorList>
    </citation>
    <scope>IDENTIFICATION</scope>
</reference>
<dbReference type="OMA" id="CFYTEPR"/>
<dbReference type="STRING" id="30611.ENSOGAP00000017163"/>
<dbReference type="AlphaFoldDB" id="H0XM23"/>
<dbReference type="EMBL" id="AAQR03150298">
    <property type="status" value="NOT_ANNOTATED_CDS"/>
    <property type="molecule type" value="Genomic_DNA"/>
</dbReference>
<organism evidence="4 5">
    <name type="scientific">Otolemur garnettii</name>
    <name type="common">Small-eared galago</name>
    <name type="synonym">Garnett's greater bushbaby</name>
    <dbReference type="NCBI Taxonomy" id="30611"/>
    <lineage>
        <taxon>Eukaryota</taxon>
        <taxon>Metazoa</taxon>
        <taxon>Chordata</taxon>
        <taxon>Craniata</taxon>
        <taxon>Vertebrata</taxon>
        <taxon>Euteleostomi</taxon>
        <taxon>Mammalia</taxon>
        <taxon>Eutheria</taxon>
        <taxon>Euarchontoglires</taxon>
        <taxon>Primates</taxon>
        <taxon>Strepsirrhini</taxon>
        <taxon>Lorisiformes</taxon>
        <taxon>Galagidae</taxon>
        <taxon>Otolemur</taxon>
    </lineage>
</organism>
<dbReference type="Ensembl" id="ENSOGAT00000027049.1">
    <property type="protein sequence ID" value="ENSOGAP00000017163.1"/>
    <property type="gene ID" value="ENSOGAG00000026277.1"/>
</dbReference>
<evidence type="ECO:0000256" key="1">
    <source>
        <dbReference type="ARBA" id="ARBA00023054"/>
    </source>
</evidence>
<evidence type="ECO:0000256" key="2">
    <source>
        <dbReference type="SAM" id="MobiDB-lite"/>
    </source>
</evidence>
<sequence>VAMDTVSLEHQIQSVQRHISFLKKEQMALLRDLHLEILRLQKRCSELTHDLEMREAQFHQQAISSTSVWRGQDRVCFYTEPRRTREIRPRSRRDVRALSWRRGPRPTPSCGGRWRSGRRWCRRCAAACAPRSAASWKSCVAAATAPRSWAPSCRSTPRRPPTSPASCTRRARDYKPRAPAPAPPPSPDPAGAHSEPAARPPRPRPRARAGTGPPGTARPAPWTTSTPCPTLRSSSTPGGPRGLGAAVPATRLPRTPRTKPGRSPRPARVRPRLPGTRSRRGGGWGPWEEGRLGPGEGKDRGGPSSPTRPRRPSRPSLLYSQ</sequence>